<dbReference type="InterPro" id="IPR050570">
    <property type="entry name" value="Cell_wall_metabolism_enzyme"/>
</dbReference>
<keyword evidence="8" id="KW-1133">Transmembrane helix</keyword>
<evidence type="ECO:0000259" key="9">
    <source>
        <dbReference type="Pfam" id="PF01551"/>
    </source>
</evidence>
<feature type="transmembrane region" description="Helical" evidence="8">
    <location>
        <begin position="59"/>
        <end position="82"/>
    </location>
</feature>
<dbReference type="PANTHER" id="PTHR21666">
    <property type="entry name" value="PEPTIDASE-RELATED"/>
    <property type="match status" value="1"/>
</dbReference>
<evidence type="ECO:0000256" key="4">
    <source>
        <dbReference type="ARBA" id="ARBA00022801"/>
    </source>
</evidence>
<keyword evidence="8" id="KW-0812">Transmembrane</keyword>
<dbReference type="InterPro" id="IPR016047">
    <property type="entry name" value="M23ase_b-sheet_dom"/>
</dbReference>
<dbReference type="Gene3D" id="2.70.70.10">
    <property type="entry name" value="Glucose Permease (Domain IIA)"/>
    <property type="match status" value="1"/>
</dbReference>
<keyword evidence="8" id="KW-0472">Membrane</keyword>
<name>A0AAU7JDM1_9HYPH</name>
<dbReference type="RefSeq" id="WP_406855011.1">
    <property type="nucleotide sequence ID" value="NZ_CP157484.1"/>
</dbReference>
<reference evidence="10" key="1">
    <citation type="submission" date="2024-05" db="EMBL/GenBank/DDBJ databases">
        <authorList>
            <person name="Kim S."/>
            <person name="Heo J."/>
            <person name="Choi H."/>
            <person name="Choi Y."/>
            <person name="Kwon S.-W."/>
            <person name="Kim Y."/>
        </authorList>
    </citation>
    <scope>NUCLEOTIDE SEQUENCE</scope>
    <source>
        <strain evidence="10">KACC 23698</strain>
    </source>
</reference>
<organism evidence="10">
    <name type="scientific">Alsobacter sp. KACC 23698</name>
    <dbReference type="NCBI Taxonomy" id="3149229"/>
    <lineage>
        <taxon>Bacteria</taxon>
        <taxon>Pseudomonadati</taxon>
        <taxon>Pseudomonadota</taxon>
        <taxon>Alphaproteobacteria</taxon>
        <taxon>Hyphomicrobiales</taxon>
        <taxon>Alsobacteraceae</taxon>
        <taxon>Alsobacter</taxon>
    </lineage>
</organism>
<keyword evidence="4 10" id="KW-0378">Hydrolase</keyword>
<keyword evidence="3" id="KW-0479">Metal-binding</keyword>
<evidence type="ECO:0000256" key="2">
    <source>
        <dbReference type="ARBA" id="ARBA00022670"/>
    </source>
</evidence>
<keyword evidence="2" id="KW-0645">Protease</keyword>
<dbReference type="GO" id="GO:0046872">
    <property type="term" value="F:metal ion binding"/>
    <property type="evidence" value="ECO:0007669"/>
    <property type="project" value="UniProtKB-KW"/>
</dbReference>
<feature type="region of interest" description="Disordered" evidence="7">
    <location>
        <begin position="395"/>
        <end position="414"/>
    </location>
</feature>
<evidence type="ECO:0000256" key="5">
    <source>
        <dbReference type="ARBA" id="ARBA00022833"/>
    </source>
</evidence>
<gene>
    <name evidence="10" type="ORF">ABEG18_21070</name>
</gene>
<dbReference type="GO" id="GO:0004222">
    <property type="term" value="F:metalloendopeptidase activity"/>
    <property type="evidence" value="ECO:0007669"/>
    <property type="project" value="TreeGrafter"/>
</dbReference>
<dbReference type="EC" id="3.4.24.-" evidence="10"/>
<dbReference type="InterPro" id="IPR011055">
    <property type="entry name" value="Dup_hybrid_motif"/>
</dbReference>
<evidence type="ECO:0000313" key="10">
    <source>
        <dbReference type="EMBL" id="XBO38174.1"/>
    </source>
</evidence>
<dbReference type="CDD" id="cd12797">
    <property type="entry name" value="M23_peptidase"/>
    <property type="match status" value="1"/>
</dbReference>
<comment type="cofactor">
    <cofactor evidence="1">
        <name>Zn(2+)</name>
        <dbReference type="ChEBI" id="CHEBI:29105"/>
    </cofactor>
</comment>
<evidence type="ECO:0000256" key="3">
    <source>
        <dbReference type="ARBA" id="ARBA00022723"/>
    </source>
</evidence>
<feature type="domain" description="M23ase beta-sheet core" evidence="9">
    <location>
        <begin position="540"/>
        <end position="637"/>
    </location>
</feature>
<proteinExistence type="predicted"/>
<dbReference type="Pfam" id="PF01551">
    <property type="entry name" value="Peptidase_M23"/>
    <property type="match status" value="1"/>
</dbReference>
<evidence type="ECO:0000256" key="8">
    <source>
        <dbReference type="SAM" id="Phobius"/>
    </source>
</evidence>
<dbReference type="Gene3D" id="3.10.450.350">
    <property type="match status" value="1"/>
</dbReference>
<evidence type="ECO:0000256" key="7">
    <source>
        <dbReference type="SAM" id="MobiDB-lite"/>
    </source>
</evidence>
<dbReference type="PANTHER" id="PTHR21666:SF288">
    <property type="entry name" value="CELL DIVISION PROTEIN YTFB"/>
    <property type="match status" value="1"/>
</dbReference>
<dbReference type="EMBL" id="CP157484">
    <property type="protein sequence ID" value="XBO38174.1"/>
    <property type="molecule type" value="Genomic_DNA"/>
</dbReference>
<evidence type="ECO:0000256" key="1">
    <source>
        <dbReference type="ARBA" id="ARBA00001947"/>
    </source>
</evidence>
<evidence type="ECO:0000256" key="6">
    <source>
        <dbReference type="ARBA" id="ARBA00023049"/>
    </source>
</evidence>
<keyword evidence="6" id="KW-0482">Metalloprotease</keyword>
<protein>
    <submittedName>
        <fullName evidence="10">M23 family metallopeptidase</fullName>
        <ecNumber evidence="10">3.4.24.-</ecNumber>
    </submittedName>
</protein>
<accession>A0AAU7JDM1</accession>
<keyword evidence="5" id="KW-0862">Zinc</keyword>
<sequence>MSVVQLMHRPGAMASRAGAPSPRILKVLGLPMVDLGHEPPISRDGDQPRHDRRSISLRWLSGTILTGLFGATLIGSAIYVSFDGDLVFAERGELALVSTARNAGTGDRSPRRGDKLFVASDIISAKQAFKTPTTIKVGDREVIKVKPFVRVATNLALGSLGFAEDIPPFNPMKLYGGADVTTDKASPAELELTDGDAEVSVQRRPMTGFEGVDEPGAALTTEQATAQVEEEQKTLREAGQKAPLALPSQQRMLTMALTAPRVQPDAPAPAPGISFSTMQVTFVPENVTTRPKTAATARQAAPPQEERLVTVKRGETLEQVLRANGATLAEVRSIQLALASRLREAPVKEGQRLKILFAPAAKGVAPVLRVMIYDGETIVAIAALSDRNDFVSVAPPQAETPVSSEDDETEDQPGGIRLYDSLYETALKHDIPRAVVDQFVKISFYDFDLQRRVSGGDSFEVFYSEDEENEGKPEVLYASLSVSGQQKRYYRFQLGDQNVVDFFDEQGKSNRKFLVRKPIAEGVLRSTFGMRYHPILRYSRMHNGVDWANKVGTPIVAAGDGRVRLAGWESGYGRRVEIEHQYGFVTTYNHMSGFGKGIKEGVRVRQGQVIGFLGSTGLSTGPHLHYEVMINENLVDPLTIKLPRNRELDAQQLSAFQRERERIDELIRKAPGATRVAERAQR</sequence>
<dbReference type="GO" id="GO:0006508">
    <property type="term" value="P:proteolysis"/>
    <property type="evidence" value="ECO:0007669"/>
    <property type="project" value="UniProtKB-KW"/>
</dbReference>
<dbReference type="SUPFAM" id="SSF51261">
    <property type="entry name" value="Duplicated hybrid motif"/>
    <property type="match status" value="1"/>
</dbReference>
<dbReference type="AlphaFoldDB" id="A0AAU7JDM1"/>